<dbReference type="SUPFAM" id="SSF140415">
    <property type="entry name" value="YppE-like"/>
    <property type="match status" value="1"/>
</dbReference>
<dbReference type="RefSeq" id="WP_121133080.1">
    <property type="nucleotide sequence ID" value="NZ_JBHUFK010000015.1"/>
</dbReference>
<dbReference type="Gene3D" id="1.20.120.440">
    <property type="entry name" value="YppE-like"/>
    <property type="match status" value="1"/>
</dbReference>
<dbReference type="AlphaFoldDB" id="A0A494YUZ3"/>
<evidence type="ECO:0000313" key="2">
    <source>
        <dbReference type="Proteomes" id="UP000281813"/>
    </source>
</evidence>
<proteinExistence type="predicted"/>
<accession>A0A494YUZ3</accession>
<comment type="caution">
    <text evidence="1">The sequence shown here is derived from an EMBL/GenBank/DDBJ whole genome shotgun (WGS) entry which is preliminary data.</text>
</comment>
<gene>
    <name evidence="1" type="ORF">D8M05_14650</name>
</gene>
<sequence>MELKERTILLNNHLLRLKALYENSTPPENKKDRKFFLQVKEETSPIYEMVEKWEEQALQVVKAREVTVHPNQVNATKENMELLLMHSYYLDVRRKRYMELYRSIRYIFDQLVNELP</sequence>
<dbReference type="Proteomes" id="UP000281813">
    <property type="component" value="Unassembled WGS sequence"/>
</dbReference>
<evidence type="ECO:0000313" key="1">
    <source>
        <dbReference type="EMBL" id="RKQ13922.1"/>
    </source>
</evidence>
<keyword evidence="2" id="KW-1185">Reference proteome</keyword>
<reference evidence="1 2" key="1">
    <citation type="journal article" date="2015" name="Antonie Van Leeuwenhoek">
        <title>Oceanobacillus bengalensis sp. nov., a bacterium isolated from seawater of the Bay of Bengal.</title>
        <authorList>
            <person name="Yongchang O."/>
            <person name="Xiang W."/>
            <person name="Wang G."/>
        </authorList>
    </citation>
    <scope>NUCLEOTIDE SEQUENCE [LARGE SCALE GENOMIC DNA]</scope>
    <source>
        <strain evidence="1 2">MCCC 1K00260</strain>
    </source>
</reference>
<dbReference type="InterPro" id="IPR014913">
    <property type="entry name" value="YppE-like"/>
</dbReference>
<dbReference type="OrthoDB" id="2691485at2"/>
<dbReference type="EMBL" id="RBZO01000025">
    <property type="protein sequence ID" value="RKQ13922.1"/>
    <property type="molecule type" value="Genomic_DNA"/>
</dbReference>
<dbReference type="Pfam" id="PF08807">
    <property type="entry name" value="DUF1798"/>
    <property type="match status" value="1"/>
</dbReference>
<name>A0A494YUZ3_9BACI</name>
<organism evidence="1 2">
    <name type="scientific">Oceanobacillus bengalensis</name>
    <dbReference type="NCBI Taxonomy" id="1435466"/>
    <lineage>
        <taxon>Bacteria</taxon>
        <taxon>Bacillati</taxon>
        <taxon>Bacillota</taxon>
        <taxon>Bacilli</taxon>
        <taxon>Bacillales</taxon>
        <taxon>Bacillaceae</taxon>
        <taxon>Oceanobacillus</taxon>
    </lineage>
</organism>
<protein>
    <submittedName>
        <fullName evidence="1">DUF1798 family protein</fullName>
    </submittedName>
</protein>
<dbReference type="InterPro" id="IPR023351">
    <property type="entry name" value="YppE-like_sf"/>
</dbReference>